<feature type="compositionally biased region" description="Low complexity" evidence="4">
    <location>
        <begin position="461"/>
        <end position="474"/>
    </location>
</feature>
<feature type="compositionally biased region" description="Polar residues" evidence="4">
    <location>
        <begin position="91"/>
        <end position="105"/>
    </location>
</feature>
<feature type="domain" description="RRM" evidence="5">
    <location>
        <begin position="245"/>
        <end position="322"/>
    </location>
</feature>
<reference evidence="6 7" key="1">
    <citation type="journal article" date="2012" name="G3 (Bethesda)">
        <title>Pichia sorbitophila, an interspecies yeast hybrid reveals early steps of genome resolution following polyploidization.</title>
        <authorList>
            <person name="Leh Louis V."/>
            <person name="Despons L."/>
            <person name="Friedrich A."/>
            <person name="Martin T."/>
            <person name="Durrens P."/>
            <person name="Casaregola S."/>
            <person name="Neuveglise C."/>
            <person name="Fairhead C."/>
            <person name="Marck C."/>
            <person name="Cruz J.A."/>
            <person name="Straub M.L."/>
            <person name="Kugler V."/>
            <person name="Sacerdot C."/>
            <person name="Uzunov Z."/>
            <person name="Thierry A."/>
            <person name="Weiss S."/>
            <person name="Bleykasten C."/>
            <person name="De Montigny J."/>
            <person name="Jacques N."/>
            <person name="Jung P."/>
            <person name="Lemaire M."/>
            <person name="Mallet S."/>
            <person name="Morel G."/>
            <person name="Richard G.F."/>
            <person name="Sarkar A."/>
            <person name="Savel G."/>
            <person name="Schacherer J."/>
            <person name="Seret M.L."/>
            <person name="Talla E."/>
            <person name="Samson G."/>
            <person name="Jubin C."/>
            <person name="Poulain J."/>
            <person name="Vacherie B."/>
            <person name="Barbe V."/>
            <person name="Pelletier E."/>
            <person name="Sherman D.J."/>
            <person name="Westhof E."/>
            <person name="Weissenbach J."/>
            <person name="Baret P.V."/>
            <person name="Wincker P."/>
            <person name="Gaillardin C."/>
            <person name="Dujon B."/>
            <person name="Souciet J.L."/>
        </authorList>
    </citation>
    <scope>NUCLEOTIDE SEQUENCE [LARGE SCALE GENOMIC DNA]</scope>
    <source>
        <strain evidence="7">ATCC MYA-4447 / BCRC 22081 / CBS 7064 / NBRC 10061 / NRRL Y-12695</strain>
    </source>
</reference>
<dbReference type="SMART" id="SM00360">
    <property type="entry name" value="RRM"/>
    <property type="match status" value="2"/>
</dbReference>
<feature type="compositionally biased region" description="Pro residues" evidence="4">
    <location>
        <begin position="113"/>
        <end position="122"/>
    </location>
</feature>
<dbReference type="InterPro" id="IPR034156">
    <property type="entry name" value="Hrp1_RRM1"/>
</dbReference>
<evidence type="ECO:0000259" key="5">
    <source>
        <dbReference type="PROSITE" id="PS50102"/>
    </source>
</evidence>
<dbReference type="HOGENOM" id="CLU_012062_0_2_1"/>
<dbReference type="CDD" id="cd12577">
    <property type="entry name" value="RRM1_Hrp1p"/>
    <property type="match status" value="1"/>
</dbReference>
<name>G8YC71_PICSO</name>
<dbReference type="EMBL" id="FO082050">
    <property type="protein sequence ID" value="CCE82552.1"/>
    <property type="molecule type" value="Genomic_DNA"/>
</dbReference>
<feature type="region of interest" description="Disordered" evidence="4">
    <location>
        <begin position="395"/>
        <end position="485"/>
    </location>
</feature>
<dbReference type="FunFam" id="3.30.70.330:FF:000025">
    <property type="entry name" value="RNA-binding protein Musashi homolog 2 isoform X1"/>
    <property type="match status" value="1"/>
</dbReference>
<dbReference type="SUPFAM" id="SSF54928">
    <property type="entry name" value="RNA-binding domain, RBD"/>
    <property type="match status" value="2"/>
</dbReference>
<feature type="compositionally biased region" description="Basic residues" evidence="4">
    <location>
        <begin position="443"/>
        <end position="454"/>
    </location>
</feature>
<feature type="compositionally biased region" description="Polar residues" evidence="4">
    <location>
        <begin position="40"/>
        <end position="49"/>
    </location>
</feature>
<keyword evidence="7" id="KW-1185">Reference proteome</keyword>
<gene>
    <name evidence="6" type="primary">Piso0_002282</name>
    <name evidence="6" type="ORF">GNLVRS01_PISO0J08633g</name>
</gene>
<dbReference type="PANTHER" id="PTHR48032:SF6">
    <property type="entry name" value="RNA-BINDING (RRM_RBD_RNP MOTIFS) FAMILY PROTEIN"/>
    <property type="match status" value="1"/>
</dbReference>
<evidence type="ECO:0000256" key="1">
    <source>
        <dbReference type="ARBA" id="ARBA00022737"/>
    </source>
</evidence>
<evidence type="ECO:0000256" key="2">
    <source>
        <dbReference type="ARBA" id="ARBA00022884"/>
    </source>
</evidence>
<evidence type="ECO:0000313" key="7">
    <source>
        <dbReference type="Proteomes" id="UP000005222"/>
    </source>
</evidence>
<dbReference type="FunCoup" id="G8YC71">
    <property type="interactions" value="517"/>
</dbReference>
<feature type="compositionally biased region" description="Low complexity" evidence="4">
    <location>
        <begin position="80"/>
        <end position="90"/>
    </location>
</feature>
<organism evidence="6 7">
    <name type="scientific">Pichia sorbitophila (strain ATCC MYA-4447 / BCRC 22081 / CBS 7064 / NBRC 10061 / NRRL Y-12695)</name>
    <name type="common">Hybrid yeast</name>
    <dbReference type="NCBI Taxonomy" id="559304"/>
    <lineage>
        <taxon>Eukaryota</taxon>
        <taxon>Fungi</taxon>
        <taxon>Dikarya</taxon>
        <taxon>Ascomycota</taxon>
        <taxon>Saccharomycotina</taxon>
        <taxon>Pichiomycetes</taxon>
        <taxon>Debaryomycetaceae</taxon>
        <taxon>Millerozyma</taxon>
    </lineage>
</organism>
<feature type="compositionally biased region" description="Polar residues" evidence="4">
    <location>
        <begin position="58"/>
        <end position="79"/>
    </location>
</feature>
<dbReference type="OrthoDB" id="1875751at2759"/>
<accession>G8YC71</accession>
<dbReference type="Pfam" id="PF00076">
    <property type="entry name" value="RRM_1"/>
    <property type="match status" value="2"/>
</dbReference>
<dbReference type="InParanoid" id="G8YC71"/>
<dbReference type="InterPro" id="IPR035979">
    <property type="entry name" value="RBD_domain_sf"/>
</dbReference>
<dbReference type="STRING" id="559304.G8YC71"/>
<feature type="region of interest" description="Disordered" evidence="4">
    <location>
        <begin position="1"/>
        <end position="160"/>
    </location>
</feature>
<dbReference type="PROSITE" id="PS50102">
    <property type="entry name" value="RRM"/>
    <property type="match status" value="2"/>
</dbReference>
<keyword evidence="1" id="KW-0677">Repeat</keyword>
<evidence type="ECO:0000313" key="6">
    <source>
        <dbReference type="EMBL" id="CCE82552.1"/>
    </source>
</evidence>
<dbReference type="PANTHER" id="PTHR48032">
    <property type="entry name" value="RNA-BINDING PROTEIN MUSASHI HOMOLOG RBP6"/>
    <property type="match status" value="1"/>
</dbReference>
<dbReference type="eggNOG" id="KOG4205">
    <property type="taxonomic scope" value="Eukaryota"/>
</dbReference>
<dbReference type="Proteomes" id="UP000005222">
    <property type="component" value="Chromosome J"/>
</dbReference>
<proteinExistence type="predicted"/>
<sequence length="485" mass="54334">MLTYYSGEDEKPSTQKESKSPEKPAQKDGEGSQKTDDSSVARSDSGNTEKQQEEKTGSETPATSAGISEQTDSNQNVDWQQQAPSQAQSATGTPQMNHYSQVNQTQMPQMPQGFPPVQPPPVGSAQAASFGGQQMVPPPGMPQPPQVPPQMPPSNVGKDHGKMFIGGLNWDTSEQGLVDYFTQFGEVVDYTIMRDNATGKSRGFGFLTFKDPKSVEEVIKRDHILDGKLIDPKRAIAREEQDKVGKIFVGGIDPMVNEKEFHDFFSQFGSIIDAQLMIDKDTGRSRGFGFITYDSPDAVDRVTVNKYLTLKGKSMEVKRAEPRGQHQQNQLQQQQQQQQQYNYGMYGNQYGQMPYQGMAAYGQSMNGMSPEMMQEYWQRMQQWYMFQQQQQQQQQQAGTYAQTPQGEQPEQPLNPQQQAASEPQDSQEQETPGSDSSGNYNNHQKRLNLPKGPRRAPPSGPSGSRNRGGYQNRNRGYHPYSRGRR</sequence>
<feature type="compositionally biased region" description="Basic and acidic residues" evidence="4">
    <location>
        <begin position="8"/>
        <end position="39"/>
    </location>
</feature>
<dbReference type="GO" id="GO:0003729">
    <property type="term" value="F:mRNA binding"/>
    <property type="evidence" value="ECO:0007669"/>
    <property type="project" value="TreeGrafter"/>
</dbReference>
<keyword evidence="2 3" id="KW-0694">RNA-binding</keyword>
<dbReference type="InterPro" id="IPR012677">
    <property type="entry name" value="Nucleotide-bd_a/b_plait_sf"/>
</dbReference>
<feature type="domain" description="RRM" evidence="5">
    <location>
        <begin position="161"/>
        <end position="243"/>
    </location>
</feature>
<dbReference type="OMA" id="HTIMREP"/>
<dbReference type="AlphaFoldDB" id="G8YC71"/>
<protein>
    <submittedName>
        <fullName evidence="6">Piso0_002282 protein</fullName>
    </submittedName>
</protein>
<feature type="compositionally biased region" description="Pro residues" evidence="4">
    <location>
        <begin position="136"/>
        <end position="152"/>
    </location>
</feature>
<evidence type="ECO:0000256" key="3">
    <source>
        <dbReference type="PROSITE-ProRule" id="PRU00176"/>
    </source>
</evidence>
<dbReference type="Gene3D" id="3.30.70.330">
    <property type="match status" value="2"/>
</dbReference>
<feature type="compositionally biased region" description="Polar residues" evidence="4">
    <location>
        <begin position="419"/>
        <end position="442"/>
    </location>
</feature>
<feature type="compositionally biased region" description="Low complexity" evidence="4">
    <location>
        <begin position="395"/>
        <end position="418"/>
    </location>
</feature>
<evidence type="ECO:0000256" key="4">
    <source>
        <dbReference type="SAM" id="MobiDB-lite"/>
    </source>
</evidence>
<dbReference type="InterPro" id="IPR000504">
    <property type="entry name" value="RRM_dom"/>
</dbReference>
<dbReference type="GO" id="GO:0006417">
    <property type="term" value="P:regulation of translation"/>
    <property type="evidence" value="ECO:0007669"/>
    <property type="project" value="TreeGrafter"/>
</dbReference>